<name>A0A060CJ44_9MICC</name>
<reference evidence="7" key="1">
    <citation type="journal article" date="2013" name="Environ. Microbiol.">
        <title>Seasonally variable intestinal metagenomes of the red palm weevil (Rhynchophorus ferrugineus).</title>
        <authorList>
            <person name="Jia S."/>
            <person name="Zhang X."/>
            <person name="Zhang G."/>
            <person name="Yin A."/>
            <person name="Zhang S."/>
            <person name="Li F."/>
            <person name="Wang L."/>
            <person name="Zhao D."/>
            <person name="Yun Q."/>
            <person name="Tala"/>
            <person name="Wang J."/>
            <person name="Sun G."/>
            <person name="Baabdullah M."/>
            <person name="Yu X."/>
            <person name="Hu S."/>
            <person name="Al-Mssallem I.S."/>
            <person name="Yu J."/>
        </authorList>
    </citation>
    <scope>NUCLEOTIDE SEQUENCE</scope>
</reference>
<evidence type="ECO:0000256" key="1">
    <source>
        <dbReference type="ARBA" id="ARBA00004141"/>
    </source>
</evidence>
<dbReference type="EMBL" id="KF127599">
    <property type="protein sequence ID" value="AIA94957.1"/>
    <property type="molecule type" value="Genomic_DNA"/>
</dbReference>
<proteinExistence type="predicted"/>
<keyword evidence="4" id="KW-0812">Transmembrane</keyword>
<evidence type="ECO:0000256" key="2">
    <source>
        <dbReference type="ARBA" id="ARBA00022676"/>
    </source>
</evidence>
<dbReference type="PANTHER" id="PTHR43867:SF2">
    <property type="entry name" value="CELLULOSE SYNTHASE CATALYTIC SUBUNIT A [UDP-FORMING]"/>
    <property type="match status" value="1"/>
</dbReference>
<evidence type="ECO:0000313" key="7">
    <source>
        <dbReference type="EMBL" id="AIA94957.1"/>
    </source>
</evidence>
<dbReference type="Gene3D" id="3.90.550.10">
    <property type="entry name" value="Spore Coat Polysaccharide Biosynthesis Protein SpsA, Chain A"/>
    <property type="match status" value="1"/>
</dbReference>
<keyword evidence="5" id="KW-1133">Transmembrane helix</keyword>
<dbReference type="InterPro" id="IPR050321">
    <property type="entry name" value="Glycosyltr_2/OpgH_subfam"/>
</dbReference>
<evidence type="ECO:0000256" key="5">
    <source>
        <dbReference type="ARBA" id="ARBA00022989"/>
    </source>
</evidence>
<protein>
    <submittedName>
        <fullName evidence="7">CAZy families GT2 protein</fullName>
    </submittedName>
</protein>
<dbReference type="GO" id="GO:0016758">
    <property type="term" value="F:hexosyltransferase activity"/>
    <property type="evidence" value="ECO:0007669"/>
    <property type="project" value="TreeGrafter"/>
</dbReference>
<keyword evidence="2" id="KW-0328">Glycosyltransferase</keyword>
<evidence type="ECO:0000256" key="6">
    <source>
        <dbReference type="ARBA" id="ARBA00023136"/>
    </source>
</evidence>
<dbReference type="GO" id="GO:0005886">
    <property type="term" value="C:plasma membrane"/>
    <property type="evidence" value="ECO:0007669"/>
    <property type="project" value="TreeGrafter"/>
</dbReference>
<dbReference type="AlphaFoldDB" id="A0A060CJ44"/>
<keyword evidence="6" id="KW-0472">Membrane</keyword>
<dbReference type="PANTHER" id="PTHR43867">
    <property type="entry name" value="CELLULOSE SYNTHASE CATALYTIC SUBUNIT A [UDP-FORMING]"/>
    <property type="match status" value="1"/>
</dbReference>
<evidence type="ECO:0000256" key="3">
    <source>
        <dbReference type="ARBA" id="ARBA00022679"/>
    </source>
</evidence>
<feature type="non-terminal residue" evidence="7">
    <location>
        <position position="1"/>
    </location>
</feature>
<keyword evidence="3" id="KW-0808">Transferase</keyword>
<organism evidence="7">
    <name type="scientific">uncultured Arthrobacter sp</name>
    <dbReference type="NCBI Taxonomy" id="114050"/>
    <lineage>
        <taxon>Bacteria</taxon>
        <taxon>Bacillati</taxon>
        <taxon>Actinomycetota</taxon>
        <taxon>Actinomycetes</taxon>
        <taxon>Micrococcales</taxon>
        <taxon>Micrococcaceae</taxon>
        <taxon>Arthrobacter</taxon>
        <taxon>environmental samples</taxon>
    </lineage>
</organism>
<comment type="subcellular location">
    <subcellularLocation>
        <location evidence="1">Membrane</location>
        <topology evidence="1">Multi-pass membrane protein</topology>
    </subcellularLocation>
</comment>
<feature type="non-terminal residue" evidence="7">
    <location>
        <position position="163"/>
    </location>
</feature>
<evidence type="ECO:0000256" key="4">
    <source>
        <dbReference type="ARBA" id="ARBA00022692"/>
    </source>
</evidence>
<sequence>SSVAFVQTPQEFWNVGRADPLGSRAELFYGPIQQGKDGWDAAFFCGSNAVLRREAVMALAVTDCAGRTLGDIRRVLRDGRARLTTAHGRCQRVNPGAAHVVADVQQALERAATSLRRAVPLTRWCEGFAEDVRLARSMEVQLPDDIALGIDRLVSRIGRDPSG</sequence>
<accession>A0A060CJ44</accession>
<dbReference type="InterPro" id="IPR029044">
    <property type="entry name" value="Nucleotide-diphossugar_trans"/>
</dbReference>